<feature type="coiled-coil region" evidence="1">
    <location>
        <begin position="191"/>
        <end position="225"/>
    </location>
</feature>
<sequence length="278" mass="30839">MTTDFLGHQRPDPLHAPAPQVHTAEDTEQNNDLQEDTAAHDDVQVHAASLPEDYTISVEQVREHFRSKGFSKSKDTVQRWCRTGDLDCQKRGVLGRYFTTETSLLSLEQKLVPDMIAENSKPQFSGQPEMQPDAAASEATRSMMPVHAEVDEPARSDMQENAVSEKPEHAAARTEVPQQGRAVPLNVGEELAKLTAENLGLREQLTEAKENNQFLREEIVSARGQRGDVVTIAERMLGTLETIAIGGRLERPRGQGSAADQSPQSVRFEEEQPEVHNV</sequence>
<dbReference type="Proteomes" id="UP000635142">
    <property type="component" value="Unassembled WGS sequence"/>
</dbReference>
<protein>
    <submittedName>
        <fullName evidence="3">Uncharacterized protein</fullName>
    </submittedName>
</protein>
<feature type="region of interest" description="Disordered" evidence="2">
    <location>
        <begin position="1"/>
        <end position="33"/>
    </location>
</feature>
<keyword evidence="1" id="KW-0175">Coiled coil</keyword>
<evidence type="ECO:0000256" key="1">
    <source>
        <dbReference type="SAM" id="Coils"/>
    </source>
</evidence>
<feature type="region of interest" description="Disordered" evidence="2">
    <location>
        <begin position="119"/>
        <end position="139"/>
    </location>
</feature>
<feature type="compositionally biased region" description="Basic and acidic residues" evidence="2">
    <location>
        <begin position="267"/>
        <end position="278"/>
    </location>
</feature>
<evidence type="ECO:0000256" key="2">
    <source>
        <dbReference type="SAM" id="MobiDB-lite"/>
    </source>
</evidence>
<organism evidence="3 4">
    <name type="scientific">Sulfitobacter aestuariivivens</name>
    <dbReference type="NCBI Taxonomy" id="2766981"/>
    <lineage>
        <taxon>Bacteria</taxon>
        <taxon>Pseudomonadati</taxon>
        <taxon>Pseudomonadota</taxon>
        <taxon>Alphaproteobacteria</taxon>
        <taxon>Rhodobacterales</taxon>
        <taxon>Roseobacteraceae</taxon>
        <taxon>Sulfitobacter</taxon>
    </lineage>
</organism>
<accession>A0A927HEE0</accession>
<evidence type="ECO:0000313" key="4">
    <source>
        <dbReference type="Proteomes" id="UP000635142"/>
    </source>
</evidence>
<keyword evidence="4" id="KW-1185">Reference proteome</keyword>
<comment type="caution">
    <text evidence="3">The sequence shown here is derived from an EMBL/GenBank/DDBJ whole genome shotgun (WGS) entry which is preliminary data.</text>
</comment>
<dbReference type="RefSeq" id="WP_191074726.1">
    <property type="nucleotide sequence ID" value="NZ_JACTAG010000001.1"/>
</dbReference>
<gene>
    <name evidence="3" type="ORF">H9Q16_07655</name>
</gene>
<name>A0A927HEE0_9RHOB</name>
<reference evidence="3" key="1">
    <citation type="submission" date="2020-08" db="EMBL/GenBank/DDBJ databases">
        <title>Sulfitobacter aestuariivivens sp. nov., isolated from a tidal flat.</title>
        <authorList>
            <person name="Park S."/>
            <person name="Yoon J.-H."/>
        </authorList>
    </citation>
    <scope>NUCLEOTIDE SEQUENCE</scope>
    <source>
        <strain evidence="3">TSTF-M16</strain>
    </source>
</reference>
<feature type="region of interest" description="Disordered" evidence="2">
    <location>
        <begin position="246"/>
        <end position="278"/>
    </location>
</feature>
<dbReference type="EMBL" id="JACTAG010000001">
    <property type="protein sequence ID" value="MBD3663791.1"/>
    <property type="molecule type" value="Genomic_DNA"/>
</dbReference>
<evidence type="ECO:0000313" key="3">
    <source>
        <dbReference type="EMBL" id="MBD3663791.1"/>
    </source>
</evidence>
<proteinExistence type="predicted"/>
<dbReference type="AlphaFoldDB" id="A0A927HEE0"/>